<evidence type="ECO:0000256" key="2">
    <source>
        <dbReference type="ARBA" id="ARBA00006228"/>
    </source>
</evidence>
<keyword evidence="4 7" id="KW-0812">Transmembrane</keyword>
<dbReference type="NCBIfam" id="NF006521">
    <property type="entry name" value="PRK08965.1-5"/>
    <property type="match status" value="1"/>
</dbReference>
<sequence>MSEATGTVPLPQTRSTLRRLAGRLPTVIWLTLMWVILWGDPSPGTVIAGAAVGSMCYAVAKLPHIPVRLGFHPVYALKLAGFFLTELFVSSTRVAVHVLWRPRRMRGAIVAVPLRTDSDFLVAAVSAGLSLITGSLVIELNRDQGMVYVHGTPIDSEAAVDRLRRQVRRTEELIVRAFGTPADIAEFERDAAEQESAADGDTREEDR</sequence>
<dbReference type="PANTHER" id="PTHR34584">
    <property type="entry name" value="NA(+)/H(+) ANTIPORTER SUBUNIT E1"/>
    <property type="match status" value="1"/>
</dbReference>
<gene>
    <name evidence="8" type="ORF">ACFO4E_04750</name>
</gene>
<evidence type="ECO:0000256" key="6">
    <source>
        <dbReference type="ARBA" id="ARBA00023136"/>
    </source>
</evidence>
<keyword evidence="9" id="KW-1185">Reference proteome</keyword>
<comment type="subcellular location">
    <subcellularLocation>
        <location evidence="1">Cell membrane</location>
        <topology evidence="1">Multi-pass membrane protein</topology>
    </subcellularLocation>
</comment>
<evidence type="ECO:0000256" key="5">
    <source>
        <dbReference type="ARBA" id="ARBA00022989"/>
    </source>
</evidence>
<keyword evidence="5 7" id="KW-1133">Transmembrane helix</keyword>
<keyword evidence="6 7" id="KW-0472">Membrane</keyword>
<dbReference type="Pfam" id="PF01899">
    <property type="entry name" value="MNHE"/>
    <property type="match status" value="1"/>
</dbReference>
<dbReference type="RefSeq" id="WP_378571778.1">
    <property type="nucleotide sequence ID" value="NZ_JBHSFQ010000003.1"/>
</dbReference>
<evidence type="ECO:0000256" key="1">
    <source>
        <dbReference type="ARBA" id="ARBA00004651"/>
    </source>
</evidence>
<comment type="similarity">
    <text evidence="2">Belongs to the CPA3 antiporters (TC 2.A.63) subunit E family.</text>
</comment>
<keyword evidence="3" id="KW-1003">Cell membrane</keyword>
<dbReference type="Proteomes" id="UP001595923">
    <property type="component" value="Unassembled WGS sequence"/>
</dbReference>
<evidence type="ECO:0000256" key="7">
    <source>
        <dbReference type="SAM" id="Phobius"/>
    </source>
</evidence>
<organism evidence="8 9">
    <name type="scientific">Nocardiopsis mangrovi</name>
    <dbReference type="NCBI Taxonomy" id="1179818"/>
    <lineage>
        <taxon>Bacteria</taxon>
        <taxon>Bacillati</taxon>
        <taxon>Actinomycetota</taxon>
        <taxon>Actinomycetes</taxon>
        <taxon>Streptosporangiales</taxon>
        <taxon>Nocardiopsidaceae</taxon>
        <taxon>Nocardiopsis</taxon>
    </lineage>
</organism>
<evidence type="ECO:0000313" key="9">
    <source>
        <dbReference type="Proteomes" id="UP001595923"/>
    </source>
</evidence>
<name>A0ABV9DU75_9ACTN</name>
<proteinExistence type="inferred from homology"/>
<accession>A0ABV9DU75</accession>
<evidence type="ECO:0000256" key="4">
    <source>
        <dbReference type="ARBA" id="ARBA00022692"/>
    </source>
</evidence>
<evidence type="ECO:0000313" key="8">
    <source>
        <dbReference type="EMBL" id="MFC4561163.1"/>
    </source>
</evidence>
<protein>
    <submittedName>
        <fullName evidence="8">Na+/H+ antiporter subunit E</fullName>
    </submittedName>
</protein>
<dbReference type="InterPro" id="IPR002758">
    <property type="entry name" value="Cation_antiport_E"/>
</dbReference>
<feature type="transmembrane region" description="Helical" evidence="7">
    <location>
        <begin position="75"/>
        <end position="100"/>
    </location>
</feature>
<feature type="transmembrane region" description="Helical" evidence="7">
    <location>
        <begin position="20"/>
        <end position="39"/>
    </location>
</feature>
<dbReference type="PANTHER" id="PTHR34584:SF1">
    <property type="entry name" value="NA(+)_H(+) ANTIPORTER SUBUNIT E1"/>
    <property type="match status" value="1"/>
</dbReference>
<dbReference type="EMBL" id="JBHSFQ010000003">
    <property type="protein sequence ID" value="MFC4561163.1"/>
    <property type="molecule type" value="Genomic_DNA"/>
</dbReference>
<evidence type="ECO:0000256" key="3">
    <source>
        <dbReference type="ARBA" id="ARBA00022475"/>
    </source>
</evidence>
<comment type="caution">
    <text evidence="8">The sequence shown here is derived from an EMBL/GenBank/DDBJ whole genome shotgun (WGS) entry which is preliminary data.</text>
</comment>
<reference evidence="9" key="1">
    <citation type="journal article" date="2019" name="Int. J. Syst. Evol. Microbiol.">
        <title>The Global Catalogue of Microorganisms (GCM) 10K type strain sequencing project: providing services to taxonomists for standard genome sequencing and annotation.</title>
        <authorList>
            <consortium name="The Broad Institute Genomics Platform"/>
            <consortium name="The Broad Institute Genome Sequencing Center for Infectious Disease"/>
            <person name="Wu L."/>
            <person name="Ma J."/>
        </authorList>
    </citation>
    <scope>NUCLEOTIDE SEQUENCE [LARGE SCALE GENOMIC DNA]</scope>
    <source>
        <strain evidence="9">XZYJ18</strain>
    </source>
</reference>